<sequence length="441" mass="48448">MDNKDFIEDIKAKLKAADELPYREGAWERFGVQQGEGSNTKVLLFKRLASIAAVGIAVLGVSLYFYTAQNSSLPNQGTIVKVGKNSPSNSVIENKSENPFNSPDKFDETGWNGKTISKGTLIARQDQENIQLSTIDINSVHPSDIVIKNESSLIVANLKPVVSIVKPIIHTSQEHRLAAQVNPNIQTLAHQTVNDNYNNSEVKLNKSSKMSLGDKLQLGLYVSPSRTSEKFDIGAGFMVSYALTNKISLRTGTSYNSYTVGVVKDPMQMASAEVVDMQQSYNNSLIAVDQTSAFRQEMILPNINAVMGKVEALEIPLEISYALNKGFYTSAGVSYSVIINQQREAQYVENVGMMSLKDDASLIPSAVEGMNKVKTKTVQSNQDNVNPNGFNGFANFSIGKKVNIKNKMSMSLEPFVKIPLGEFRKSDLNYTNSGIRIITTF</sequence>
<reference evidence="2" key="1">
    <citation type="submission" date="2020-10" db="EMBL/GenBank/DDBJ databases">
        <authorList>
            <person name="Lu T."/>
            <person name="Wang Q."/>
            <person name="Han X."/>
        </authorList>
    </citation>
    <scope>NUCLEOTIDE SEQUENCE</scope>
    <source>
        <strain evidence="2">WQ 366</strain>
    </source>
</reference>
<keyword evidence="1" id="KW-0812">Transmembrane</keyword>
<keyword evidence="3" id="KW-1185">Reference proteome</keyword>
<evidence type="ECO:0000313" key="2">
    <source>
        <dbReference type="EMBL" id="MCA5004915.1"/>
    </source>
</evidence>
<evidence type="ECO:0000313" key="3">
    <source>
        <dbReference type="Proteomes" id="UP001165302"/>
    </source>
</evidence>
<organism evidence="2 3">
    <name type="scientific">Sphingobacterium bovistauri</name>
    <dbReference type="NCBI Taxonomy" id="2781959"/>
    <lineage>
        <taxon>Bacteria</taxon>
        <taxon>Pseudomonadati</taxon>
        <taxon>Bacteroidota</taxon>
        <taxon>Sphingobacteriia</taxon>
        <taxon>Sphingobacteriales</taxon>
        <taxon>Sphingobacteriaceae</taxon>
        <taxon>Sphingobacterium</taxon>
    </lineage>
</organism>
<comment type="caution">
    <text evidence="2">The sequence shown here is derived from an EMBL/GenBank/DDBJ whole genome shotgun (WGS) entry which is preliminary data.</text>
</comment>
<gene>
    <name evidence="2" type="ORF">IPZ78_07075</name>
</gene>
<accession>A0ABS7Z7S5</accession>
<proteinExistence type="predicted"/>
<dbReference type="RefSeq" id="WP_225552306.1">
    <property type="nucleotide sequence ID" value="NZ_JADEYP010000010.1"/>
</dbReference>
<name>A0ABS7Z7S5_9SPHI</name>
<dbReference type="Proteomes" id="UP001165302">
    <property type="component" value="Unassembled WGS sequence"/>
</dbReference>
<feature type="transmembrane region" description="Helical" evidence="1">
    <location>
        <begin position="48"/>
        <end position="66"/>
    </location>
</feature>
<keyword evidence="1" id="KW-1133">Transmembrane helix</keyword>
<dbReference type="EMBL" id="JADEYP010000010">
    <property type="protein sequence ID" value="MCA5004915.1"/>
    <property type="molecule type" value="Genomic_DNA"/>
</dbReference>
<evidence type="ECO:0008006" key="4">
    <source>
        <dbReference type="Google" id="ProtNLM"/>
    </source>
</evidence>
<evidence type="ECO:0000256" key="1">
    <source>
        <dbReference type="SAM" id="Phobius"/>
    </source>
</evidence>
<keyword evidence="1" id="KW-0472">Membrane</keyword>
<protein>
    <recommendedName>
        <fullName evidence="4">Outer membrane protein beta-barrel domain-containing protein</fullName>
    </recommendedName>
</protein>